<dbReference type="Proteomes" id="UP000030672">
    <property type="component" value="Unassembled WGS sequence"/>
</dbReference>
<keyword evidence="2" id="KW-1185">Reference proteome</keyword>
<evidence type="ECO:0000313" key="1">
    <source>
        <dbReference type="EMBL" id="KEQ57615.1"/>
    </source>
</evidence>
<evidence type="ECO:0000313" key="2">
    <source>
        <dbReference type="Proteomes" id="UP000030672"/>
    </source>
</evidence>
<dbReference type="EMBL" id="KL584883">
    <property type="protein sequence ID" value="KEQ57615.1"/>
    <property type="molecule type" value="Genomic_DNA"/>
</dbReference>
<sequence length="177" mass="19811">MREDRLVFSDLRLDAGEKRKFLQCYQHDYDTYRRYLRDEYCIRHKAQSALEDKDEGFITTRRGTVTGFGQGDVEIRLPGLSCPLWAVQAQSTGLKKGDSGAWVTNVRSELYGMLVGGLPSLQLGLLVPASHIFKEMVGQGLEQPFPPSLLEIAIHATEVGILSYSPRDLFGLSRTSS</sequence>
<dbReference type="GeneID" id="63918900"/>
<protein>
    <submittedName>
        <fullName evidence="1">Uncharacterized protein</fullName>
    </submittedName>
</protein>
<name>A0A074VAI2_AURM1</name>
<proteinExistence type="predicted"/>
<reference evidence="1 2" key="1">
    <citation type="journal article" date="2014" name="BMC Genomics">
        <title>Genome sequencing of four Aureobasidium pullulans varieties: biotechnological potential, stress tolerance, and description of new species.</title>
        <authorList>
            <person name="Gostin Ar C."/>
            <person name="Ohm R.A."/>
            <person name="Kogej T."/>
            <person name="Sonjak S."/>
            <person name="Turk M."/>
            <person name="Zajc J."/>
            <person name="Zalar P."/>
            <person name="Grube M."/>
            <person name="Sun H."/>
            <person name="Han J."/>
            <person name="Sharma A."/>
            <person name="Chiniquy J."/>
            <person name="Ngan C.Y."/>
            <person name="Lipzen A."/>
            <person name="Barry K."/>
            <person name="Grigoriev I.V."/>
            <person name="Gunde-Cimerman N."/>
        </authorList>
    </citation>
    <scope>NUCLEOTIDE SEQUENCE [LARGE SCALE GENOMIC DNA]</scope>
    <source>
        <strain evidence="1 2">CBS 110374</strain>
    </source>
</reference>
<dbReference type="HOGENOM" id="CLU_1517571_0_0_1"/>
<dbReference type="AlphaFoldDB" id="A0A074VAI2"/>
<accession>A0A074VAI2</accession>
<dbReference type="RefSeq" id="XP_040874639.1">
    <property type="nucleotide sequence ID" value="XM_041025527.1"/>
</dbReference>
<organism evidence="1 2">
    <name type="scientific">Aureobasidium melanogenum (strain CBS 110374)</name>
    <name type="common">Aureobasidium pullulans var. melanogenum</name>
    <dbReference type="NCBI Taxonomy" id="1043003"/>
    <lineage>
        <taxon>Eukaryota</taxon>
        <taxon>Fungi</taxon>
        <taxon>Dikarya</taxon>
        <taxon>Ascomycota</taxon>
        <taxon>Pezizomycotina</taxon>
        <taxon>Dothideomycetes</taxon>
        <taxon>Dothideomycetidae</taxon>
        <taxon>Dothideales</taxon>
        <taxon>Saccotheciaceae</taxon>
        <taxon>Aureobasidium</taxon>
    </lineage>
</organism>
<gene>
    <name evidence="1" type="ORF">M437DRAFT_70665</name>
</gene>